<protein>
    <submittedName>
        <fullName evidence="1">Internal scaffolding protein</fullName>
    </submittedName>
</protein>
<evidence type="ECO:0000313" key="1">
    <source>
        <dbReference type="EMBL" id="QCQ85140.1"/>
    </source>
</evidence>
<dbReference type="Proteomes" id="UP000322468">
    <property type="component" value="Segment"/>
</dbReference>
<proteinExistence type="predicted"/>
<dbReference type="Pfam" id="PF09675">
    <property type="entry name" value="Chlamy_scaf"/>
    <property type="match status" value="1"/>
</dbReference>
<accession>A0A4P8PQH9</accession>
<organism evidence="1">
    <name type="scientific">Blackfly microvirus SF02</name>
    <dbReference type="NCBI Taxonomy" id="2576452"/>
    <lineage>
        <taxon>Viruses</taxon>
        <taxon>Monodnaviria</taxon>
        <taxon>Sangervirae</taxon>
        <taxon>Phixviricota</taxon>
        <taxon>Malgrandaviricetes</taxon>
        <taxon>Petitvirales</taxon>
        <taxon>Microviridae</taxon>
        <taxon>Microvirus</taxon>
    </lineage>
</organism>
<name>A0A4P8PQH9_9VIRU</name>
<dbReference type="EMBL" id="MK249233">
    <property type="protein sequence ID" value="QCQ85140.1"/>
    <property type="molecule type" value="Genomic_DNA"/>
</dbReference>
<reference evidence="1" key="1">
    <citation type="submission" date="2018-12" db="EMBL/GenBank/DDBJ databases">
        <title>Singled stranded DNA viruses identified in blackflies (Austrosimulium ungulatum) sampled in New Zealand.</title>
        <authorList>
            <person name="Kraberger S."/>
            <person name="Fontenele R.S."/>
            <person name="Schmidlin K."/>
            <person name="Walters M."/>
            <person name="Varsani A."/>
        </authorList>
    </citation>
    <scope>NUCLEOTIDE SEQUENCE [LARGE SCALE GENOMIC DNA]</scope>
    <source>
        <strain evidence="1">211</strain>
    </source>
</reference>
<sequence length="164" mass="18687">MNPALRSQADDLGDAYSNITALTFQGEESLTRQEFAEETDINYILRRHGASEQRIANYGGEVDYNLDLQQALSARDAATRANIQVPEEIRHKYPDWVSVLRGADNGEYQRDLQQLADKQHAAKLKTDEATAMQEAKARIQRDQVAAKQILRDLEDRRTPEERSE</sequence>
<dbReference type="InterPro" id="IPR014131">
    <property type="entry name" value="Chlamydia_phage_Vp3"/>
</dbReference>